<feature type="domain" description="Fe2OG dioxygenase" evidence="4">
    <location>
        <begin position="187"/>
        <end position="286"/>
    </location>
</feature>
<gene>
    <name evidence="5" type="ORF">DCAF_LOCUS13411</name>
</gene>
<dbReference type="InterPro" id="IPR044861">
    <property type="entry name" value="IPNS-like_FE2OG_OXY"/>
</dbReference>
<comment type="caution">
    <text evidence="5">The sequence shown here is derived from an EMBL/GenBank/DDBJ whole genome shotgun (WGS) entry which is preliminary data.</text>
</comment>
<dbReference type="GO" id="GO:0046872">
    <property type="term" value="F:metal ion binding"/>
    <property type="evidence" value="ECO:0007669"/>
    <property type="project" value="UniProtKB-KW"/>
</dbReference>
<reference evidence="5 6" key="1">
    <citation type="submission" date="2024-01" db="EMBL/GenBank/DDBJ databases">
        <authorList>
            <person name="Waweru B."/>
        </authorList>
    </citation>
    <scope>NUCLEOTIDE SEQUENCE [LARGE SCALE GENOMIC DNA]</scope>
</reference>
<keyword evidence="3" id="KW-0560">Oxidoreductase</keyword>
<organism evidence="5 6">
    <name type="scientific">Dovyalis caffra</name>
    <dbReference type="NCBI Taxonomy" id="77055"/>
    <lineage>
        <taxon>Eukaryota</taxon>
        <taxon>Viridiplantae</taxon>
        <taxon>Streptophyta</taxon>
        <taxon>Embryophyta</taxon>
        <taxon>Tracheophyta</taxon>
        <taxon>Spermatophyta</taxon>
        <taxon>Magnoliopsida</taxon>
        <taxon>eudicotyledons</taxon>
        <taxon>Gunneridae</taxon>
        <taxon>Pentapetalae</taxon>
        <taxon>rosids</taxon>
        <taxon>fabids</taxon>
        <taxon>Malpighiales</taxon>
        <taxon>Salicaceae</taxon>
        <taxon>Flacourtieae</taxon>
        <taxon>Dovyalis</taxon>
    </lineage>
</organism>
<dbReference type="SUPFAM" id="SSF51197">
    <property type="entry name" value="Clavaminate synthase-like"/>
    <property type="match status" value="1"/>
</dbReference>
<protein>
    <recommendedName>
        <fullName evidence="4">Fe2OG dioxygenase domain-containing protein</fullName>
    </recommendedName>
</protein>
<dbReference type="PROSITE" id="PS51471">
    <property type="entry name" value="FE2OG_OXY"/>
    <property type="match status" value="1"/>
</dbReference>
<comment type="similarity">
    <text evidence="3">Belongs to the iron/ascorbate-dependent oxidoreductase family.</text>
</comment>
<keyword evidence="1 3" id="KW-0479">Metal-binding</keyword>
<dbReference type="GO" id="GO:0016491">
    <property type="term" value="F:oxidoreductase activity"/>
    <property type="evidence" value="ECO:0007669"/>
    <property type="project" value="UniProtKB-KW"/>
</dbReference>
<dbReference type="Pfam" id="PF14226">
    <property type="entry name" value="DIOX_N"/>
    <property type="match status" value="1"/>
</dbReference>
<sequence length="331" mass="38142">MDPPFHEKYKPLFNNCVILSKHKDDFLMNVDEECELPLIDLQRLTLNYSEREQCVKEMRQAAREWGFFQVVNHWVPQEILKSIQLEQRKAFHHPFSKKAEENILNLSANSYRWGNPRATCLRQLSWSEAFHIPLTDSSRIGDAYKSLRASIEAFATTAAKLTKDMAEILAEDVGVSSTFFQENCLPGTSYLRMNRYPPCPFSSKVFGLMPHTDSSLLTIVNQDQIGGLQLWKNGRWINVKPNPEALVINIGDLFQALSNDVYKSIKHRVLAPQQDERFSLAFFYCPTCDTEIESCIKPSMYRKFTFGEFMEQVRKDTQATGSKVGVSRFLM</sequence>
<dbReference type="EMBL" id="CAWUPB010001116">
    <property type="protein sequence ID" value="CAK7338365.1"/>
    <property type="molecule type" value="Genomic_DNA"/>
</dbReference>
<dbReference type="InterPro" id="IPR005123">
    <property type="entry name" value="Oxoglu/Fe-dep_dioxygenase_dom"/>
</dbReference>
<dbReference type="PANTHER" id="PTHR47990">
    <property type="entry name" value="2-OXOGLUTARATE (2OG) AND FE(II)-DEPENDENT OXYGENASE SUPERFAMILY PROTEIN-RELATED"/>
    <property type="match status" value="1"/>
</dbReference>
<dbReference type="InterPro" id="IPR026992">
    <property type="entry name" value="DIOX_N"/>
</dbReference>
<dbReference type="InterPro" id="IPR027443">
    <property type="entry name" value="IPNS-like_sf"/>
</dbReference>
<accession>A0AAV1RR77</accession>
<dbReference type="Pfam" id="PF03171">
    <property type="entry name" value="2OG-FeII_Oxy"/>
    <property type="match status" value="1"/>
</dbReference>
<evidence type="ECO:0000313" key="5">
    <source>
        <dbReference type="EMBL" id="CAK7338365.1"/>
    </source>
</evidence>
<dbReference type="InterPro" id="IPR050231">
    <property type="entry name" value="Iron_ascorbate_oxido_reductase"/>
</dbReference>
<evidence type="ECO:0000256" key="2">
    <source>
        <dbReference type="ARBA" id="ARBA00023004"/>
    </source>
</evidence>
<evidence type="ECO:0000256" key="1">
    <source>
        <dbReference type="ARBA" id="ARBA00022723"/>
    </source>
</evidence>
<dbReference type="Proteomes" id="UP001314170">
    <property type="component" value="Unassembled WGS sequence"/>
</dbReference>
<dbReference type="AlphaFoldDB" id="A0AAV1RR77"/>
<evidence type="ECO:0000256" key="3">
    <source>
        <dbReference type="RuleBase" id="RU003682"/>
    </source>
</evidence>
<proteinExistence type="inferred from homology"/>
<name>A0AAV1RR77_9ROSI</name>
<dbReference type="Gene3D" id="2.60.120.330">
    <property type="entry name" value="B-lactam Antibiotic, Isopenicillin N Synthase, Chain"/>
    <property type="match status" value="1"/>
</dbReference>
<keyword evidence="6" id="KW-1185">Reference proteome</keyword>
<evidence type="ECO:0000259" key="4">
    <source>
        <dbReference type="PROSITE" id="PS51471"/>
    </source>
</evidence>
<keyword evidence="2 3" id="KW-0408">Iron</keyword>
<evidence type="ECO:0000313" key="6">
    <source>
        <dbReference type="Proteomes" id="UP001314170"/>
    </source>
</evidence>